<comment type="caution">
    <text evidence="2">The sequence shown here is derived from an EMBL/GenBank/DDBJ whole genome shotgun (WGS) entry which is preliminary data.</text>
</comment>
<keyword evidence="1" id="KW-1133">Transmembrane helix</keyword>
<keyword evidence="1" id="KW-0472">Membrane</keyword>
<proteinExistence type="predicted"/>
<organism evidence="2 3">
    <name type="scientific">Exiguobacterium aestuarii</name>
    <dbReference type="NCBI Taxonomy" id="273527"/>
    <lineage>
        <taxon>Bacteria</taxon>
        <taxon>Bacillati</taxon>
        <taxon>Bacillota</taxon>
        <taxon>Bacilli</taxon>
        <taxon>Bacillales</taxon>
        <taxon>Bacillales Family XII. Incertae Sedis</taxon>
        <taxon>Exiguobacterium</taxon>
    </lineage>
</organism>
<keyword evidence="3" id="KW-1185">Reference proteome</keyword>
<gene>
    <name evidence="2" type="ORF">ACFQO8_09930</name>
</gene>
<reference evidence="3" key="1">
    <citation type="journal article" date="2019" name="Int. J. Syst. Evol. Microbiol.">
        <title>The Global Catalogue of Microorganisms (GCM) 10K type strain sequencing project: providing services to taxonomists for standard genome sequencing and annotation.</title>
        <authorList>
            <consortium name="The Broad Institute Genomics Platform"/>
            <consortium name="The Broad Institute Genome Sequencing Center for Infectious Disease"/>
            <person name="Wu L."/>
            <person name="Ma J."/>
        </authorList>
    </citation>
    <scope>NUCLEOTIDE SEQUENCE [LARGE SCALE GENOMIC DNA]</scope>
    <source>
        <strain evidence="3">CCUG 55590</strain>
    </source>
</reference>
<feature type="transmembrane region" description="Helical" evidence="1">
    <location>
        <begin position="169"/>
        <end position="187"/>
    </location>
</feature>
<feature type="transmembrane region" description="Helical" evidence="1">
    <location>
        <begin position="193"/>
        <end position="218"/>
    </location>
</feature>
<sequence length="240" mass="26708">MNHSSVRSQRRAALWSGIALVLMALVAFFAQGYVYQSLVIENEAMTTYENLVSHPTLFRFGIIGWGIIVGLDLIVAYGLYRFFKPLHVTFALLIGTLRLGYTLILAFAVIRLIEAERLLDTSASARQVYETVTSFEVIWSFGLIVFGLHLVAVGWMAARTRLIPRTIGILLVVAGFSYTVVHVLYQFPTLEDVAILLELILMLPMFVGELAFAVWLLVKGRTLPMHELTRQSEGGASPAS</sequence>
<feature type="transmembrane region" description="Helical" evidence="1">
    <location>
        <begin position="56"/>
        <end position="80"/>
    </location>
</feature>
<dbReference type="Pfam" id="PF14329">
    <property type="entry name" value="DUF4386"/>
    <property type="match status" value="1"/>
</dbReference>
<accession>A0ABW2PQR1</accession>
<feature type="transmembrane region" description="Helical" evidence="1">
    <location>
        <begin position="92"/>
        <end position="113"/>
    </location>
</feature>
<name>A0ABW2PQR1_9BACL</name>
<feature type="transmembrane region" description="Helical" evidence="1">
    <location>
        <begin position="12"/>
        <end position="36"/>
    </location>
</feature>
<dbReference type="EMBL" id="JBHTCE010000001">
    <property type="protein sequence ID" value="MFC7390470.1"/>
    <property type="molecule type" value="Genomic_DNA"/>
</dbReference>
<evidence type="ECO:0000313" key="3">
    <source>
        <dbReference type="Proteomes" id="UP001596439"/>
    </source>
</evidence>
<dbReference type="InterPro" id="IPR025495">
    <property type="entry name" value="DUF4386"/>
</dbReference>
<dbReference type="Proteomes" id="UP001596439">
    <property type="component" value="Unassembled WGS sequence"/>
</dbReference>
<evidence type="ECO:0000313" key="2">
    <source>
        <dbReference type="EMBL" id="MFC7390470.1"/>
    </source>
</evidence>
<feature type="transmembrane region" description="Helical" evidence="1">
    <location>
        <begin position="137"/>
        <end position="157"/>
    </location>
</feature>
<protein>
    <submittedName>
        <fullName evidence="2">DUF4386 domain-containing protein</fullName>
    </submittedName>
</protein>
<dbReference type="RefSeq" id="WP_214789573.1">
    <property type="nucleotide sequence ID" value="NZ_JANIEL010000073.1"/>
</dbReference>
<evidence type="ECO:0000256" key="1">
    <source>
        <dbReference type="SAM" id="Phobius"/>
    </source>
</evidence>
<keyword evidence="1" id="KW-0812">Transmembrane</keyword>